<proteinExistence type="predicted"/>
<sequence length="804" mass="91272">MDALNQKLCKLKPILYRGLSTDISGNIQFANNNTLIYPIGKVIVICKLSEETQQYIKLPRSDRKINIISISPNKKYLAVAEKLSNPRVSVFEISSRKRLKLLGNPLKNCTSDEFVCLNFTQDNKYLIGIIGEPDWLLLHYNWEKGRLESYTKAIYSNNRGTVQHICANPEDSTVIVLVGDGLYRQMNVTDTMWRQYGFQRAENIPLKTACWLNVDTVIAGSQDGRLILVKSGELRAVYKAYKIIQIEFEATNDSQKNSVTLASNTVTDEEKSGIFEVKCLTAFSQGFAYSCSPGIVTVFQKLNPFKYVRKNVISVMRSAVGDLKHVEINQINHIAVSPAENLIAATTHRTEIYTCKILTEQDLDKVPYVKFDIYSNGFHHGPIAAVSASVWKPLFITVGAIDKTARIWDYDTCKSVLIKDFPNEIYSASFHPSGLYCLMGFTDKLKLLLVLIDDLRAVREVDIKCCTLVSYSYGGNIFAAINRSNIEIYCAVYFIRLHLLENHQQPILSIVFTYDDLAMFVCDNSGFMYKWIIKDEKRIDGYTCSGSYTDLACTKDGLCCCTVSSDGTLKETIKGEVSRIVKLDENKALNTIEMSNSNEMLVVGNENGTLYTILYPLIHPPIYNQFHMHTVAVDKVIIAPGDRKLISTSKNGTLCLWNIISGENKNFRGHNAAVMTDILVSVNDYNEKIILINDLKTRLDEIETEHAYILQQISAGHQAALKEFHKGYLSTVEDLKFRIKQLEREHLVEINDFQSKLDETVNGHGDELEKQTKFYTAKLIDQYERFETLEQKNIEITEEYERLV</sequence>
<reference evidence="5 6" key="1">
    <citation type="submission" date="2022-12" db="EMBL/GenBank/DDBJ databases">
        <title>Chromosome-level genome assembly of true bugs.</title>
        <authorList>
            <person name="Ma L."/>
            <person name="Li H."/>
        </authorList>
    </citation>
    <scope>NUCLEOTIDE SEQUENCE [LARGE SCALE GENOMIC DNA]</scope>
    <source>
        <strain evidence="5">Lab_2022b</strain>
    </source>
</reference>
<evidence type="ECO:0000256" key="4">
    <source>
        <dbReference type="SAM" id="Coils"/>
    </source>
</evidence>
<dbReference type="InterPro" id="IPR015943">
    <property type="entry name" value="WD40/YVTN_repeat-like_dom_sf"/>
</dbReference>
<organism evidence="5 6">
    <name type="scientific">Rhynocoris fuscipes</name>
    <dbReference type="NCBI Taxonomy" id="488301"/>
    <lineage>
        <taxon>Eukaryota</taxon>
        <taxon>Metazoa</taxon>
        <taxon>Ecdysozoa</taxon>
        <taxon>Arthropoda</taxon>
        <taxon>Hexapoda</taxon>
        <taxon>Insecta</taxon>
        <taxon>Pterygota</taxon>
        <taxon>Neoptera</taxon>
        <taxon>Paraneoptera</taxon>
        <taxon>Hemiptera</taxon>
        <taxon>Heteroptera</taxon>
        <taxon>Panheteroptera</taxon>
        <taxon>Cimicomorpha</taxon>
        <taxon>Reduviidae</taxon>
        <taxon>Harpactorinae</taxon>
        <taxon>Harpactorini</taxon>
        <taxon>Rhynocoris</taxon>
    </lineage>
</organism>
<keyword evidence="6" id="KW-1185">Reference proteome</keyword>
<evidence type="ECO:0000313" key="5">
    <source>
        <dbReference type="EMBL" id="KAK9497801.1"/>
    </source>
</evidence>
<name>A0AAW1CH93_9HEMI</name>
<keyword evidence="2" id="KW-0677">Repeat</keyword>
<dbReference type="AlphaFoldDB" id="A0AAW1CH93"/>
<dbReference type="Proteomes" id="UP001461498">
    <property type="component" value="Unassembled WGS sequence"/>
</dbReference>
<evidence type="ECO:0008006" key="7">
    <source>
        <dbReference type="Google" id="ProtNLM"/>
    </source>
</evidence>
<dbReference type="PANTHER" id="PTHR32215:SF0">
    <property type="entry name" value="CILIA- AND FLAGELLA-ASSOCIATED PROTEIN 57"/>
    <property type="match status" value="1"/>
</dbReference>
<comment type="caution">
    <text evidence="5">The sequence shown here is derived from an EMBL/GenBank/DDBJ whole genome shotgun (WGS) entry which is preliminary data.</text>
</comment>
<feature type="coiled-coil region" evidence="4">
    <location>
        <begin position="685"/>
        <end position="745"/>
    </location>
</feature>
<dbReference type="InterPro" id="IPR019775">
    <property type="entry name" value="WD40_repeat_CS"/>
</dbReference>
<dbReference type="Gene3D" id="2.130.10.10">
    <property type="entry name" value="YVTN repeat-like/Quinoprotein amine dehydrogenase"/>
    <property type="match status" value="3"/>
</dbReference>
<dbReference type="InterPro" id="IPR052993">
    <property type="entry name" value="CFA-57"/>
</dbReference>
<dbReference type="SUPFAM" id="SSF50978">
    <property type="entry name" value="WD40 repeat-like"/>
    <property type="match status" value="3"/>
</dbReference>
<dbReference type="PROSITE" id="PS00678">
    <property type="entry name" value="WD_REPEATS_1"/>
    <property type="match status" value="1"/>
</dbReference>
<dbReference type="InterPro" id="IPR036322">
    <property type="entry name" value="WD40_repeat_dom_sf"/>
</dbReference>
<evidence type="ECO:0000256" key="2">
    <source>
        <dbReference type="ARBA" id="ARBA00022737"/>
    </source>
</evidence>
<protein>
    <recommendedName>
        <fullName evidence="7">WD repeat-containing protein 65</fullName>
    </recommendedName>
</protein>
<dbReference type="InterPro" id="IPR001680">
    <property type="entry name" value="WD40_rpt"/>
</dbReference>
<dbReference type="SMART" id="SM00320">
    <property type="entry name" value="WD40"/>
    <property type="match status" value="4"/>
</dbReference>
<dbReference type="PANTHER" id="PTHR32215">
    <property type="entry name" value="CILIA- AND FLAGELLA-ASSOCIATED PROTEIN 57"/>
    <property type="match status" value="1"/>
</dbReference>
<keyword evidence="4" id="KW-0175">Coiled coil</keyword>
<feature type="repeat" description="WD" evidence="3">
    <location>
        <begin position="626"/>
        <end position="667"/>
    </location>
</feature>
<dbReference type="PROSITE" id="PS50082">
    <property type="entry name" value="WD_REPEATS_2"/>
    <property type="match status" value="1"/>
</dbReference>
<evidence type="ECO:0000256" key="3">
    <source>
        <dbReference type="PROSITE-ProRule" id="PRU00221"/>
    </source>
</evidence>
<dbReference type="EMBL" id="JAPXFL010000013">
    <property type="protein sequence ID" value="KAK9497801.1"/>
    <property type="molecule type" value="Genomic_DNA"/>
</dbReference>
<keyword evidence="1 3" id="KW-0853">WD repeat</keyword>
<gene>
    <name evidence="5" type="ORF">O3M35_003723</name>
</gene>
<evidence type="ECO:0000256" key="1">
    <source>
        <dbReference type="ARBA" id="ARBA00022574"/>
    </source>
</evidence>
<evidence type="ECO:0000313" key="6">
    <source>
        <dbReference type="Proteomes" id="UP001461498"/>
    </source>
</evidence>
<accession>A0AAW1CH93</accession>